<evidence type="ECO:0000313" key="4">
    <source>
        <dbReference type="EMBL" id="RCS73606.1"/>
    </source>
</evidence>
<sequence>MNQSVKRQKWALIIEQHKQSQLSIKDFCHQQAISYQTFYYWSKRLNETPSEKQIAQAIVIDDDSHQSVTVTLQNGLRIELPCNLSKSQIQTWIDALQ</sequence>
<evidence type="ECO:0000313" key="2">
    <source>
        <dbReference type="EMBL" id="RCS70230.1"/>
    </source>
</evidence>
<evidence type="ECO:0000313" key="3">
    <source>
        <dbReference type="EMBL" id="RCS73560.1"/>
    </source>
</evidence>
<evidence type="ECO:0000313" key="1">
    <source>
        <dbReference type="EMBL" id="RCS69901.1"/>
    </source>
</evidence>
<gene>
    <name evidence="3" type="ORF">CIK83_08035</name>
    <name evidence="4" type="ORF">CIK83_08275</name>
    <name evidence="1" type="ORF">CIK83_10440</name>
    <name evidence="2" type="ORF">CIK83_12270</name>
</gene>
<comment type="caution">
    <text evidence="1">The sequence shown here is derived from an EMBL/GenBank/DDBJ whole genome shotgun (WGS) entry which is preliminary data.</text>
</comment>
<dbReference type="OrthoDB" id="6268138at2"/>
<dbReference type="GeneID" id="303189696"/>
<dbReference type="RefSeq" id="WP_086960553.1">
    <property type="nucleotide sequence ID" value="NZ_AP018680.1"/>
</dbReference>
<dbReference type="EMBL" id="QPGL01000002">
    <property type="protein sequence ID" value="RCS70230.1"/>
    <property type="molecule type" value="Genomic_DNA"/>
</dbReference>
<evidence type="ECO:0000313" key="5">
    <source>
        <dbReference type="Proteomes" id="UP000252479"/>
    </source>
</evidence>
<reference evidence="1 5" key="1">
    <citation type="journal article" date="2017" name="Elife">
        <title>Extensive horizontal gene transfer in cheese-associated bacteria.</title>
        <authorList>
            <person name="Bonham K.S."/>
            <person name="Wolfe B.E."/>
            <person name="Dutton R.J."/>
        </authorList>
    </citation>
    <scope>NUCLEOTIDE SEQUENCE [LARGE SCALE GENOMIC DNA]</scope>
    <source>
        <strain evidence="1 5">JB196</strain>
    </source>
</reference>
<keyword evidence="5" id="KW-1185">Reference proteome</keyword>
<organism evidence="1 5">
    <name type="scientific">Vibrio casei</name>
    <dbReference type="NCBI Taxonomy" id="673372"/>
    <lineage>
        <taxon>Bacteria</taxon>
        <taxon>Pseudomonadati</taxon>
        <taxon>Pseudomonadota</taxon>
        <taxon>Gammaproteobacteria</taxon>
        <taxon>Vibrionales</taxon>
        <taxon>Vibrionaceae</taxon>
        <taxon>Vibrio</taxon>
    </lineage>
</organism>
<dbReference type="NCBIfam" id="NF047593">
    <property type="entry name" value="IS66_ISAeme5_TnpA"/>
    <property type="match status" value="1"/>
</dbReference>
<name>A0A368LGV8_9VIBR</name>
<proteinExistence type="predicted"/>
<dbReference type="AlphaFoldDB" id="A0A368LGV8"/>
<dbReference type="EMBL" id="QPGL01000001">
    <property type="protein sequence ID" value="RCS73606.1"/>
    <property type="molecule type" value="Genomic_DNA"/>
</dbReference>
<dbReference type="EMBL" id="QPGL01000001">
    <property type="protein sequence ID" value="RCS73560.1"/>
    <property type="molecule type" value="Genomic_DNA"/>
</dbReference>
<dbReference type="Proteomes" id="UP000252479">
    <property type="component" value="Unassembled WGS sequence"/>
</dbReference>
<protein>
    <submittedName>
        <fullName evidence="1">Uncharacterized protein</fullName>
    </submittedName>
</protein>
<accession>A0A368LGV8</accession>
<reference evidence="1" key="2">
    <citation type="submission" date="2018-07" db="EMBL/GenBank/DDBJ databases">
        <authorList>
            <person name="Quirk P.G."/>
            <person name="Krulwich T.A."/>
        </authorList>
    </citation>
    <scope>NUCLEOTIDE SEQUENCE</scope>
    <source>
        <strain evidence="1">JB196</strain>
    </source>
</reference>
<dbReference type="EMBL" id="QPGL01000002">
    <property type="protein sequence ID" value="RCS69901.1"/>
    <property type="molecule type" value="Genomic_DNA"/>
</dbReference>